<comment type="caution">
    <text evidence="2">The sequence shown here is derived from an EMBL/GenBank/DDBJ whole genome shotgun (WGS) entry which is preliminary data.</text>
</comment>
<proteinExistence type="predicted"/>
<protein>
    <submittedName>
        <fullName evidence="2">Uncharacterized protein</fullName>
    </submittedName>
</protein>
<name>A0A5J4S8J0_9ZZZZ</name>
<feature type="region of interest" description="Disordered" evidence="1">
    <location>
        <begin position="270"/>
        <end position="289"/>
    </location>
</feature>
<accession>A0A5J4S8J0</accession>
<evidence type="ECO:0000256" key="1">
    <source>
        <dbReference type="SAM" id="MobiDB-lite"/>
    </source>
</evidence>
<sequence>MKAIPQSFRTIRDEFGNLFLTDGNKVFPIEKPKRNFHDSRSEAQLIHRMQFSNLVTMYQALALFMKKDAWQSLPERTNAFHVLMKQNLGKTEVYLDRNEAEEKACVVAAYRVSEGSLLPIETTIQGDRIVTSLRLADDFTVTDNLVLGDVASELIHANRFLEHGDRLTIIHLEQVMIKERERMIPRVFMNRYEFVLDSSSRIPFRTLVPEAVFQVANGQVGTDNRLSTGGIAYIVSREVRDKRYVSSQSIALTPDNEVYPAYSSEEKREQALQSYGVKKAPRLRPGKER</sequence>
<gene>
    <name evidence="2" type="ORF">EZS27_010206</name>
</gene>
<reference evidence="2" key="1">
    <citation type="submission" date="2019-03" db="EMBL/GenBank/DDBJ databases">
        <title>Single cell metagenomics reveals metabolic interactions within the superorganism composed of flagellate Streblomastix strix and complex community of Bacteroidetes bacteria on its surface.</title>
        <authorList>
            <person name="Treitli S.C."/>
            <person name="Kolisko M."/>
            <person name="Husnik F."/>
            <person name="Keeling P."/>
            <person name="Hampl V."/>
        </authorList>
    </citation>
    <scope>NUCLEOTIDE SEQUENCE</scope>
    <source>
        <strain evidence="2">STM</strain>
    </source>
</reference>
<organism evidence="2">
    <name type="scientific">termite gut metagenome</name>
    <dbReference type="NCBI Taxonomy" id="433724"/>
    <lineage>
        <taxon>unclassified sequences</taxon>
        <taxon>metagenomes</taxon>
        <taxon>organismal metagenomes</taxon>
    </lineage>
</organism>
<dbReference type="AlphaFoldDB" id="A0A5J4S8J0"/>
<dbReference type="EMBL" id="SNRY01000349">
    <property type="protein sequence ID" value="KAA6342032.1"/>
    <property type="molecule type" value="Genomic_DNA"/>
</dbReference>
<evidence type="ECO:0000313" key="2">
    <source>
        <dbReference type="EMBL" id="KAA6342032.1"/>
    </source>
</evidence>
<feature type="compositionally biased region" description="Basic residues" evidence="1">
    <location>
        <begin position="279"/>
        <end position="289"/>
    </location>
</feature>